<feature type="domain" description="CwlT-like lysozyme" evidence="2">
    <location>
        <begin position="38"/>
        <end position="199"/>
    </location>
</feature>
<evidence type="ECO:0000256" key="1">
    <source>
        <dbReference type="ARBA" id="ARBA00004241"/>
    </source>
</evidence>
<sequence>MFMKKKRKSVFQKILSVFVVIVTAGLLIFLGKTYQSIKRVEKYQPEITAAVKKYQMEKYESLVKAIILTESKGKGVDLMQSSESTYGKASMIDQPKNSINQGVKYLAEMIKEAKKQGCDLSTAIQSYNFGKDYIVYVKKRGGINTLEIAEEYSKDVLSPLLGNEEKTTYRYWRIQSLLYNGGYLYHNGGNMFYSKVVSVNEDFIDLYEKIWK</sequence>
<accession>A0A1L8WL91</accession>
<dbReference type="Gene3D" id="1.10.530.10">
    <property type="match status" value="1"/>
</dbReference>
<dbReference type="Proteomes" id="UP000182152">
    <property type="component" value="Unassembled WGS sequence"/>
</dbReference>
<dbReference type="STRING" id="150033.RV14_GL002326"/>
<protein>
    <recommendedName>
        <fullName evidence="2">CwlT-like lysozyme domain-containing protein</fullName>
    </recommendedName>
</protein>
<keyword evidence="4" id="KW-1185">Reference proteome</keyword>
<dbReference type="SUPFAM" id="SSF53955">
    <property type="entry name" value="Lysozyme-like"/>
    <property type="match status" value="1"/>
</dbReference>
<evidence type="ECO:0000259" key="2">
    <source>
        <dbReference type="Pfam" id="PF13702"/>
    </source>
</evidence>
<dbReference type="AlphaFoldDB" id="A0A1L8WL91"/>
<reference evidence="3 4" key="1">
    <citation type="submission" date="2014-12" db="EMBL/GenBank/DDBJ databases">
        <title>Draft genome sequences of 29 type strains of Enterococci.</title>
        <authorList>
            <person name="Zhong Z."/>
            <person name="Sun Z."/>
            <person name="Liu W."/>
            <person name="Zhang W."/>
            <person name="Zhang H."/>
        </authorList>
    </citation>
    <scope>NUCLEOTIDE SEQUENCE [LARGE SCALE GENOMIC DNA]</scope>
    <source>
        <strain evidence="3 4">DSM 15687</strain>
    </source>
</reference>
<dbReference type="GO" id="GO:0009986">
    <property type="term" value="C:cell surface"/>
    <property type="evidence" value="ECO:0007669"/>
    <property type="project" value="UniProtKB-SubCell"/>
</dbReference>
<evidence type="ECO:0000313" key="4">
    <source>
        <dbReference type="Proteomes" id="UP000182152"/>
    </source>
</evidence>
<organism evidence="3 4">
    <name type="scientific">Enterococcus ratti</name>
    <dbReference type="NCBI Taxonomy" id="150033"/>
    <lineage>
        <taxon>Bacteria</taxon>
        <taxon>Bacillati</taxon>
        <taxon>Bacillota</taxon>
        <taxon>Bacilli</taxon>
        <taxon>Lactobacillales</taxon>
        <taxon>Enterococcaceae</taxon>
        <taxon>Enterococcus</taxon>
    </lineage>
</organism>
<dbReference type="InterPro" id="IPR023346">
    <property type="entry name" value="Lysozyme-like_dom_sf"/>
</dbReference>
<comment type="caution">
    <text evidence="3">The sequence shown here is derived from an EMBL/GenBank/DDBJ whole genome shotgun (WGS) entry which is preliminary data.</text>
</comment>
<proteinExistence type="predicted"/>
<comment type="subcellular location">
    <subcellularLocation>
        <location evidence="1">Cell surface</location>
    </subcellularLocation>
</comment>
<evidence type="ECO:0000313" key="3">
    <source>
        <dbReference type="EMBL" id="OJG81783.1"/>
    </source>
</evidence>
<dbReference type="CDD" id="cd16891">
    <property type="entry name" value="CwlT-like"/>
    <property type="match status" value="1"/>
</dbReference>
<dbReference type="InterPro" id="IPR047194">
    <property type="entry name" value="CwlT-like_lysozyme"/>
</dbReference>
<gene>
    <name evidence="3" type="ORF">RV14_GL002326</name>
</gene>
<name>A0A1L8WL91_9ENTE</name>
<dbReference type="Pfam" id="PF13702">
    <property type="entry name" value="Lysozyme_like"/>
    <property type="match status" value="1"/>
</dbReference>
<dbReference type="EMBL" id="JXLB01000009">
    <property type="protein sequence ID" value="OJG81783.1"/>
    <property type="molecule type" value="Genomic_DNA"/>
</dbReference>